<keyword evidence="3" id="KW-1185">Reference proteome</keyword>
<accession>A0A5E4Q798</accession>
<evidence type="ECO:0000313" key="2">
    <source>
        <dbReference type="EMBL" id="VVC93446.1"/>
    </source>
</evidence>
<dbReference type="AlphaFoldDB" id="A0A5E4Q798"/>
<dbReference type="Proteomes" id="UP000324832">
    <property type="component" value="Unassembled WGS sequence"/>
</dbReference>
<gene>
    <name evidence="2" type="ORF">LSINAPIS_LOCUS5630</name>
</gene>
<evidence type="ECO:0000313" key="3">
    <source>
        <dbReference type="Proteomes" id="UP000324832"/>
    </source>
</evidence>
<protein>
    <submittedName>
        <fullName evidence="2">Uncharacterized protein</fullName>
    </submittedName>
</protein>
<proteinExistence type="predicted"/>
<sequence>MGPKQLTSDEVPGKFVEWLLSMGCPAEKVPTLEAISEMCKGQYYMVWRSLMERVQSKHIIREKKLQVFCDDIRLCKQRSPFSEKNSAVIEPLQLTVWNQQTELKKNVANAEKRLNEAHKDLNVLIDKVSVRLAQKNMFSQRIQDLKRRVWVLRHLKLEIKIKKAHVDEAKDVANKLTESYHADDVQSKIDKCVALMSKTQPIYIDGKTSPVFDMQPEAVNALSDLVKCHGYLVWPKLMEMRSKLVASMAATNSAFRPRPIRRPYKAIVTDTAALHSNLALEIVKDRTHIKQTRKKIQAAIRSHNASLSGEACELFVLQCERARAEAKVRTLRSLLEELRAATGPFQCNGEESPASNAHMLMRVSSADREIACLKDDVENTVKSLAQIECNLYNMKDCLELAFKGSPHDDVISIGRYKDVPVNVIRSIISSHRKFYADGARNKNSISLELNTSDELLRSENAIRLTDELKFYLKNFSIEKNRKILFGRGKKIWIYENVSALERRLQERWMESKVTPMLCPSRTLGHNLKEIMHCFSEKQRLTELGEAITWDTKKININLQKKIETQDRNEDLIKKAVANNMAILEDTKQNIAVCEEHIKFWSDNEIRKYVPSNRIVGGLTFCMYEDFCQTLK</sequence>
<name>A0A5E4Q798_9NEOP</name>
<feature type="coiled-coil region" evidence="1">
    <location>
        <begin position="100"/>
        <end position="127"/>
    </location>
</feature>
<organism evidence="2 3">
    <name type="scientific">Leptidea sinapis</name>
    <dbReference type="NCBI Taxonomy" id="189913"/>
    <lineage>
        <taxon>Eukaryota</taxon>
        <taxon>Metazoa</taxon>
        <taxon>Ecdysozoa</taxon>
        <taxon>Arthropoda</taxon>
        <taxon>Hexapoda</taxon>
        <taxon>Insecta</taxon>
        <taxon>Pterygota</taxon>
        <taxon>Neoptera</taxon>
        <taxon>Endopterygota</taxon>
        <taxon>Lepidoptera</taxon>
        <taxon>Glossata</taxon>
        <taxon>Ditrysia</taxon>
        <taxon>Papilionoidea</taxon>
        <taxon>Pieridae</taxon>
        <taxon>Dismorphiinae</taxon>
        <taxon>Leptidea</taxon>
    </lineage>
</organism>
<keyword evidence="1" id="KW-0175">Coiled coil</keyword>
<dbReference type="EMBL" id="FZQP02001648">
    <property type="protein sequence ID" value="VVC93446.1"/>
    <property type="molecule type" value="Genomic_DNA"/>
</dbReference>
<evidence type="ECO:0000256" key="1">
    <source>
        <dbReference type="SAM" id="Coils"/>
    </source>
</evidence>
<reference evidence="2 3" key="1">
    <citation type="submission" date="2017-07" db="EMBL/GenBank/DDBJ databases">
        <authorList>
            <person name="Talla V."/>
            <person name="Backstrom N."/>
        </authorList>
    </citation>
    <scope>NUCLEOTIDE SEQUENCE [LARGE SCALE GENOMIC DNA]</scope>
</reference>